<reference evidence="5" key="1">
    <citation type="journal article" date="2019" name="Int. J. Syst. Evol. Microbiol.">
        <title>The Global Catalogue of Microorganisms (GCM) 10K type strain sequencing project: providing services to taxonomists for standard genome sequencing and annotation.</title>
        <authorList>
            <consortium name="The Broad Institute Genomics Platform"/>
            <consortium name="The Broad Institute Genome Sequencing Center for Infectious Disease"/>
            <person name="Wu L."/>
            <person name="Ma J."/>
        </authorList>
    </citation>
    <scope>NUCLEOTIDE SEQUENCE [LARGE SCALE GENOMIC DNA]</scope>
    <source>
        <strain evidence="5">CCUG 49339</strain>
    </source>
</reference>
<feature type="domain" description="STAS" evidence="3">
    <location>
        <begin position="2"/>
        <end position="103"/>
    </location>
</feature>
<evidence type="ECO:0000259" key="3">
    <source>
        <dbReference type="PROSITE" id="PS50801"/>
    </source>
</evidence>
<gene>
    <name evidence="4" type="ORF">ACFSCX_15215</name>
</gene>
<dbReference type="NCBIfam" id="TIGR00377">
    <property type="entry name" value="ant_ant_sig"/>
    <property type="match status" value="1"/>
</dbReference>
<accession>A0ABW4LRU2</accession>
<dbReference type="InterPro" id="IPR002645">
    <property type="entry name" value="STAS_dom"/>
</dbReference>
<dbReference type="PANTHER" id="PTHR33495:SF2">
    <property type="entry name" value="ANTI-SIGMA FACTOR ANTAGONIST TM_1081-RELATED"/>
    <property type="match status" value="1"/>
</dbReference>
<dbReference type="EMBL" id="JBHUEM010000024">
    <property type="protein sequence ID" value="MFD1737885.1"/>
    <property type="molecule type" value="Genomic_DNA"/>
</dbReference>
<dbReference type="Gene3D" id="3.30.750.24">
    <property type="entry name" value="STAS domain"/>
    <property type="match status" value="1"/>
</dbReference>
<name>A0ABW4LRU2_9BACI</name>
<dbReference type="PROSITE" id="PS50801">
    <property type="entry name" value="STAS"/>
    <property type="match status" value="1"/>
</dbReference>
<sequence length="103" mass="11622">MLKYSLLEQEDGVRVDLEGDLDIETTEIIEEELTPSLLTYRSVVFNFERVPFVDSSGIGLLLKTIQLLTDQNIKVTITNVNEDVAMVFDILQISDIVGEDVFV</sequence>
<dbReference type="Pfam" id="PF01740">
    <property type="entry name" value="STAS"/>
    <property type="match status" value="1"/>
</dbReference>
<dbReference type="CDD" id="cd07043">
    <property type="entry name" value="STAS_anti-anti-sigma_factors"/>
    <property type="match status" value="1"/>
</dbReference>
<comment type="similarity">
    <text evidence="1 2">Belongs to the anti-sigma-factor antagonist family.</text>
</comment>
<comment type="caution">
    <text evidence="4">The sequence shown here is derived from an EMBL/GenBank/DDBJ whole genome shotgun (WGS) entry which is preliminary data.</text>
</comment>
<evidence type="ECO:0000313" key="4">
    <source>
        <dbReference type="EMBL" id="MFD1737885.1"/>
    </source>
</evidence>
<dbReference type="InterPro" id="IPR003658">
    <property type="entry name" value="Anti-sigma_ant"/>
</dbReference>
<dbReference type="Proteomes" id="UP001597214">
    <property type="component" value="Unassembled WGS sequence"/>
</dbReference>
<evidence type="ECO:0000256" key="2">
    <source>
        <dbReference type="RuleBase" id="RU003749"/>
    </source>
</evidence>
<organism evidence="4 5">
    <name type="scientific">Bacillus salitolerans</name>
    <dbReference type="NCBI Taxonomy" id="1437434"/>
    <lineage>
        <taxon>Bacteria</taxon>
        <taxon>Bacillati</taxon>
        <taxon>Bacillota</taxon>
        <taxon>Bacilli</taxon>
        <taxon>Bacillales</taxon>
        <taxon>Bacillaceae</taxon>
        <taxon>Bacillus</taxon>
    </lineage>
</organism>
<dbReference type="InterPro" id="IPR036513">
    <property type="entry name" value="STAS_dom_sf"/>
</dbReference>
<keyword evidence="5" id="KW-1185">Reference proteome</keyword>
<dbReference type="SUPFAM" id="SSF52091">
    <property type="entry name" value="SpoIIaa-like"/>
    <property type="match status" value="1"/>
</dbReference>
<protein>
    <recommendedName>
        <fullName evidence="2">Anti-sigma factor antagonist</fullName>
    </recommendedName>
</protein>
<evidence type="ECO:0000256" key="1">
    <source>
        <dbReference type="ARBA" id="ARBA00009013"/>
    </source>
</evidence>
<dbReference type="PANTHER" id="PTHR33495">
    <property type="entry name" value="ANTI-SIGMA FACTOR ANTAGONIST TM_1081-RELATED-RELATED"/>
    <property type="match status" value="1"/>
</dbReference>
<evidence type="ECO:0000313" key="5">
    <source>
        <dbReference type="Proteomes" id="UP001597214"/>
    </source>
</evidence>
<proteinExistence type="inferred from homology"/>
<dbReference type="RefSeq" id="WP_377929103.1">
    <property type="nucleotide sequence ID" value="NZ_JBHUEM010000024.1"/>
</dbReference>